<comment type="caution">
    <text evidence="2">The sequence shown here is derived from an EMBL/GenBank/DDBJ whole genome shotgun (WGS) entry which is preliminary data.</text>
</comment>
<feature type="region of interest" description="Disordered" evidence="1">
    <location>
        <begin position="45"/>
        <end position="102"/>
    </location>
</feature>
<dbReference type="Proteomes" id="UP001516400">
    <property type="component" value="Unassembled WGS sequence"/>
</dbReference>
<keyword evidence="3" id="KW-1185">Reference proteome</keyword>
<accession>A0ABD2N7H0</accession>
<evidence type="ECO:0000313" key="2">
    <source>
        <dbReference type="EMBL" id="KAL3274741.1"/>
    </source>
</evidence>
<gene>
    <name evidence="2" type="ORF">HHI36_024340</name>
</gene>
<dbReference type="EMBL" id="JABFTP020000075">
    <property type="protein sequence ID" value="KAL3274741.1"/>
    <property type="molecule type" value="Genomic_DNA"/>
</dbReference>
<proteinExistence type="predicted"/>
<protein>
    <submittedName>
        <fullName evidence="2">Uncharacterized protein</fullName>
    </submittedName>
</protein>
<name>A0ABD2N7H0_9CUCU</name>
<dbReference type="AlphaFoldDB" id="A0ABD2N7H0"/>
<feature type="compositionally biased region" description="Basic and acidic residues" evidence="1">
    <location>
        <begin position="61"/>
        <end position="78"/>
    </location>
</feature>
<feature type="compositionally biased region" description="Basic and acidic residues" evidence="1">
    <location>
        <begin position="18"/>
        <end position="27"/>
    </location>
</feature>
<reference evidence="2 3" key="1">
    <citation type="journal article" date="2021" name="BMC Biol.">
        <title>Horizontally acquired antibacterial genes associated with adaptive radiation of ladybird beetles.</title>
        <authorList>
            <person name="Li H.S."/>
            <person name="Tang X.F."/>
            <person name="Huang Y.H."/>
            <person name="Xu Z.Y."/>
            <person name="Chen M.L."/>
            <person name="Du X.Y."/>
            <person name="Qiu B.Y."/>
            <person name="Chen P.T."/>
            <person name="Zhang W."/>
            <person name="Slipinski A."/>
            <person name="Escalona H.E."/>
            <person name="Waterhouse R.M."/>
            <person name="Zwick A."/>
            <person name="Pang H."/>
        </authorList>
    </citation>
    <scope>NUCLEOTIDE SEQUENCE [LARGE SCALE GENOMIC DNA]</scope>
    <source>
        <strain evidence="2">SYSU2018</strain>
    </source>
</reference>
<feature type="region of interest" description="Disordered" evidence="1">
    <location>
        <begin position="1"/>
        <end position="27"/>
    </location>
</feature>
<sequence length="102" mass="11751">MAENDGKRKRSTTNSVEPPKRKIMRVDDPSFEVEINFMLLASEQSDREGDFEDCILSENDLLQHHESDQEDSSEKDQVFSESVCSDNSENEDNVPLPEFLLR</sequence>
<organism evidence="2 3">
    <name type="scientific">Cryptolaemus montrouzieri</name>
    <dbReference type="NCBI Taxonomy" id="559131"/>
    <lineage>
        <taxon>Eukaryota</taxon>
        <taxon>Metazoa</taxon>
        <taxon>Ecdysozoa</taxon>
        <taxon>Arthropoda</taxon>
        <taxon>Hexapoda</taxon>
        <taxon>Insecta</taxon>
        <taxon>Pterygota</taxon>
        <taxon>Neoptera</taxon>
        <taxon>Endopterygota</taxon>
        <taxon>Coleoptera</taxon>
        <taxon>Polyphaga</taxon>
        <taxon>Cucujiformia</taxon>
        <taxon>Coccinelloidea</taxon>
        <taxon>Coccinellidae</taxon>
        <taxon>Scymninae</taxon>
        <taxon>Scymnini</taxon>
        <taxon>Cryptolaemus</taxon>
    </lineage>
</organism>
<evidence type="ECO:0000256" key="1">
    <source>
        <dbReference type="SAM" id="MobiDB-lite"/>
    </source>
</evidence>
<evidence type="ECO:0000313" key="3">
    <source>
        <dbReference type="Proteomes" id="UP001516400"/>
    </source>
</evidence>